<sequence length="230" mass="24696">MLPELNLYTVRAKRIAQIRGKVGLYFVAALSFLAGMTDAIGFTTTGDFVSFMSGNTTRLAVSIGADDSSTTFTIAALILTFILGNALGAIVARIVRRRSWPLLFCVGALLCLATLMPTQFLALVCAVLSMGMINAVVEEVNGLPIGLTYVTGALSRFGRGLGRWMLGERKHGWRVQLIPWAGMLLGAVAGALLERKLGILAFAIDGAMAICLAGVSIIIPRRWQKTYMPQ</sequence>
<feature type="transmembrane region" description="Helical" evidence="1">
    <location>
        <begin position="72"/>
        <end position="95"/>
    </location>
</feature>
<name>A0A7Y7XB92_9PSED</name>
<dbReference type="PANTHER" id="PTHR37314:SF4">
    <property type="entry name" value="UPF0700 TRANSMEMBRANE PROTEIN YOAK"/>
    <property type="match status" value="1"/>
</dbReference>
<dbReference type="InterPro" id="IPR010699">
    <property type="entry name" value="DUF1275"/>
</dbReference>
<dbReference type="EMBL" id="JACAQB010000006">
    <property type="protein sequence ID" value="NWB96551.1"/>
    <property type="molecule type" value="Genomic_DNA"/>
</dbReference>
<gene>
    <name evidence="2" type="ORF">HX882_11665</name>
</gene>
<feature type="transmembrane region" description="Helical" evidence="1">
    <location>
        <begin position="22"/>
        <end position="42"/>
    </location>
</feature>
<feature type="transmembrane region" description="Helical" evidence="1">
    <location>
        <begin position="173"/>
        <end position="193"/>
    </location>
</feature>
<evidence type="ECO:0000313" key="3">
    <source>
        <dbReference type="Proteomes" id="UP000539985"/>
    </source>
</evidence>
<keyword evidence="1" id="KW-1133">Transmembrane helix</keyword>
<dbReference type="AlphaFoldDB" id="A0A7Y7XB92"/>
<dbReference type="PANTHER" id="PTHR37314">
    <property type="entry name" value="SLR0142 PROTEIN"/>
    <property type="match status" value="1"/>
</dbReference>
<dbReference type="Proteomes" id="UP000539985">
    <property type="component" value="Unassembled WGS sequence"/>
</dbReference>
<evidence type="ECO:0000256" key="1">
    <source>
        <dbReference type="SAM" id="Phobius"/>
    </source>
</evidence>
<feature type="transmembrane region" description="Helical" evidence="1">
    <location>
        <begin position="142"/>
        <end position="161"/>
    </location>
</feature>
<organism evidence="2 3">
    <name type="scientific">Pseudomonas gingeri</name>
    <dbReference type="NCBI Taxonomy" id="117681"/>
    <lineage>
        <taxon>Bacteria</taxon>
        <taxon>Pseudomonadati</taxon>
        <taxon>Pseudomonadota</taxon>
        <taxon>Gammaproteobacteria</taxon>
        <taxon>Pseudomonadales</taxon>
        <taxon>Pseudomonadaceae</taxon>
        <taxon>Pseudomonas</taxon>
    </lineage>
</organism>
<dbReference type="Pfam" id="PF06912">
    <property type="entry name" value="DUF1275"/>
    <property type="match status" value="1"/>
</dbReference>
<reference evidence="2 3" key="1">
    <citation type="submission" date="2020-04" db="EMBL/GenBank/DDBJ databases">
        <title>Molecular characterization of pseudomonads from Agaricus bisporus reveal novel blotch 2 pathogens in Western Europe.</title>
        <authorList>
            <person name="Taparia T."/>
            <person name="Krijger M."/>
            <person name="Haynes E."/>
            <person name="Elpinstone J.G."/>
            <person name="Noble R."/>
            <person name="Van Der Wolf J."/>
        </authorList>
    </citation>
    <scope>NUCLEOTIDE SEQUENCE [LARGE SCALE GENOMIC DNA]</scope>
    <source>
        <strain evidence="2 3">H7001</strain>
    </source>
</reference>
<proteinExistence type="predicted"/>
<feature type="transmembrane region" description="Helical" evidence="1">
    <location>
        <begin position="102"/>
        <end position="130"/>
    </location>
</feature>
<accession>A0A7Y7XB92</accession>
<comment type="caution">
    <text evidence="2">The sequence shown here is derived from an EMBL/GenBank/DDBJ whole genome shotgun (WGS) entry which is preliminary data.</text>
</comment>
<protein>
    <submittedName>
        <fullName evidence="2">DUF1275 domain-containing protein</fullName>
    </submittedName>
</protein>
<keyword evidence="1" id="KW-0472">Membrane</keyword>
<keyword evidence="1" id="KW-0812">Transmembrane</keyword>
<dbReference type="RefSeq" id="WP_177097800.1">
    <property type="nucleotide sequence ID" value="NZ_JACAOS010000003.1"/>
</dbReference>
<feature type="transmembrane region" description="Helical" evidence="1">
    <location>
        <begin position="199"/>
        <end position="219"/>
    </location>
</feature>
<evidence type="ECO:0000313" key="2">
    <source>
        <dbReference type="EMBL" id="NWB96551.1"/>
    </source>
</evidence>